<dbReference type="InterPro" id="IPR003126">
    <property type="entry name" value="Znf_UBR"/>
</dbReference>
<dbReference type="PROSITE" id="PS51157">
    <property type="entry name" value="ZF_UBR"/>
    <property type="match status" value="1"/>
</dbReference>
<name>A0A481YZX6_9VIRU</name>
<keyword evidence="3" id="KW-0862">Zinc</keyword>
<dbReference type="EMBL" id="MK500388">
    <property type="protein sequence ID" value="QBK88367.1"/>
    <property type="molecule type" value="Genomic_DNA"/>
</dbReference>
<evidence type="ECO:0000259" key="4">
    <source>
        <dbReference type="PROSITE" id="PS51157"/>
    </source>
</evidence>
<evidence type="ECO:0000256" key="2">
    <source>
        <dbReference type="ARBA" id="ARBA00022771"/>
    </source>
</evidence>
<evidence type="ECO:0000256" key="3">
    <source>
        <dbReference type="ARBA" id="ARBA00022833"/>
    </source>
</evidence>
<protein>
    <submittedName>
        <fullName evidence="5">Ring finger protein</fullName>
    </submittedName>
</protein>
<dbReference type="GO" id="GO:0008270">
    <property type="term" value="F:zinc ion binding"/>
    <property type="evidence" value="ECO:0007669"/>
    <property type="project" value="UniProtKB-KW"/>
</dbReference>
<feature type="domain" description="UBR-type" evidence="4">
    <location>
        <begin position="5"/>
        <end position="72"/>
    </location>
</feature>
<keyword evidence="2" id="KW-0863">Zinc-finger</keyword>
<evidence type="ECO:0000313" key="5">
    <source>
        <dbReference type="EMBL" id="QBK88367.1"/>
    </source>
</evidence>
<dbReference type="PANTHER" id="PTHR21725:SF1">
    <property type="entry name" value="E3 UBIQUITIN-PROTEIN LIGASE UBR4"/>
    <property type="match status" value="1"/>
</dbReference>
<dbReference type="CDD" id="cd19674">
    <property type="entry name" value="UBR-box_UBR4_like"/>
    <property type="match status" value="1"/>
</dbReference>
<dbReference type="InterPro" id="IPR045189">
    <property type="entry name" value="UBR4-like"/>
</dbReference>
<organism evidence="5">
    <name type="scientific">Mimivirus LCMiAC01</name>
    <dbReference type="NCBI Taxonomy" id="2506608"/>
    <lineage>
        <taxon>Viruses</taxon>
        <taxon>Varidnaviria</taxon>
        <taxon>Bamfordvirae</taxon>
        <taxon>Nucleocytoviricota</taxon>
        <taxon>Megaviricetes</taxon>
        <taxon>Imitervirales</taxon>
        <taxon>Mimiviridae</taxon>
        <taxon>Klosneuvirinae</taxon>
    </lineage>
</organism>
<dbReference type="PANTHER" id="PTHR21725">
    <property type="entry name" value="E3 UBIQUITIN-PROTEIN LIGASE UBR4"/>
    <property type="match status" value="1"/>
</dbReference>
<proteinExistence type="predicted"/>
<accession>A0A481YZX6</accession>
<evidence type="ECO:0000256" key="1">
    <source>
        <dbReference type="ARBA" id="ARBA00022723"/>
    </source>
</evidence>
<keyword evidence="1" id="KW-0479">Metal-binding</keyword>
<reference evidence="5" key="1">
    <citation type="journal article" date="2019" name="MBio">
        <title>Virus Genomes from Deep Sea Sediments Expand the Ocean Megavirome and Support Independent Origins of Viral Gigantism.</title>
        <authorList>
            <person name="Backstrom D."/>
            <person name="Yutin N."/>
            <person name="Jorgensen S.L."/>
            <person name="Dharamshi J."/>
            <person name="Homa F."/>
            <person name="Zaremba-Niedwiedzka K."/>
            <person name="Spang A."/>
            <person name="Wolf Y.I."/>
            <person name="Koonin E.V."/>
            <person name="Ettema T.J."/>
        </authorList>
    </citation>
    <scope>NUCLEOTIDE SEQUENCE</scope>
</reference>
<dbReference type="SMART" id="SM00396">
    <property type="entry name" value="ZnF_UBR1"/>
    <property type="match status" value="1"/>
</dbReference>
<sequence>MRLINDCTFLQTGKHHQNQYWRNCYTCFKDLGKGVCLTCAQLCHFGHRLGPIKCSMFYCDCGASGKCKAYSNVITPSPPIIKYNTPIRRRYVTPIRRPEHHITSDLLVNYIAPNTFRQMSQLSTRINHAASPEMRMGGYHMQHATMTAPPTLRQIVQDNTYLGQTNMPNKTNM</sequence>
<gene>
    <name evidence="5" type="ORF">LCMiAC01_00310</name>
</gene>